<gene>
    <name evidence="2" type="ORF">SAMN05421812_103687</name>
</gene>
<keyword evidence="3" id="KW-1185">Reference proteome</keyword>
<dbReference type="OrthoDB" id="3349461at2"/>
<reference evidence="2 3" key="1">
    <citation type="submission" date="2017-06" db="EMBL/GenBank/DDBJ databases">
        <authorList>
            <person name="Kim H.J."/>
            <person name="Triplett B.A."/>
        </authorList>
    </citation>
    <scope>NUCLEOTIDE SEQUENCE [LARGE SCALE GENOMIC DNA]</scope>
    <source>
        <strain evidence="2 3">CGMCC 4.5593</strain>
    </source>
</reference>
<protein>
    <submittedName>
        <fullName evidence="2">Uncharacterized protein</fullName>
    </submittedName>
</protein>
<feature type="compositionally biased region" description="Basic and acidic residues" evidence="1">
    <location>
        <begin position="75"/>
        <end position="88"/>
    </location>
</feature>
<dbReference type="EMBL" id="FZPH01000003">
    <property type="protein sequence ID" value="SNT19935.1"/>
    <property type="molecule type" value="Genomic_DNA"/>
</dbReference>
<organism evidence="2 3">
    <name type="scientific">Asanoa hainanensis</name>
    <dbReference type="NCBI Taxonomy" id="560556"/>
    <lineage>
        <taxon>Bacteria</taxon>
        <taxon>Bacillati</taxon>
        <taxon>Actinomycetota</taxon>
        <taxon>Actinomycetes</taxon>
        <taxon>Micromonosporales</taxon>
        <taxon>Micromonosporaceae</taxon>
        <taxon>Asanoa</taxon>
    </lineage>
</organism>
<evidence type="ECO:0000256" key="1">
    <source>
        <dbReference type="SAM" id="MobiDB-lite"/>
    </source>
</evidence>
<evidence type="ECO:0000313" key="2">
    <source>
        <dbReference type="EMBL" id="SNT19935.1"/>
    </source>
</evidence>
<dbReference type="Proteomes" id="UP000198362">
    <property type="component" value="Unassembled WGS sequence"/>
</dbReference>
<accession>A0A239KPE0</accession>
<name>A0A239KPE0_9ACTN</name>
<feature type="region of interest" description="Disordered" evidence="1">
    <location>
        <begin position="70"/>
        <end position="95"/>
    </location>
</feature>
<sequence length="424" mass="47560">MAVTPQERTGSDTHLRVTLGDSTYPAVEIARGAAYELFGTDRGEGFEPDTRPGARYPFHRYAHVTEVTAVNGRPADPHHPDRAHHDGPEEPDDPLTLPLSRAVGWREIHSRSQNPAAAGDPILMNLRASAHIRRGTRMVKHLSAQQVAAYLRGRLPHGFCYREYDVAHLRTPADLTLLRTEADHGRDREDIAFALRWRAVDASDFDLPSYDRYPGLVSMPAHDRMGAPVLGTGFAPSGRHVIPEFVTSNFTDLPMTAGATLVAYTADGDEAILYTFQPEQRGWLRMAGPRWRPLLSELPGIPPDQEYVQLGDQQSAVHLVGTYRGEECVAVADPPGEFRVLAMTRAARYPVESLVRRNEYGRWRDSPCLVLRQESGWLRLRLCRPDPEAVARLGAQCYERGVYETWAPLTEVTDRQLVDNRYEL</sequence>
<evidence type="ECO:0000313" key="3">
    <source>
        <dbReference type="Proteomes" id="UP000198362"/>
    </source>
</evidence>
<dbReference type="RefSeq" id="WP_089247374.1">
    <property type="nucleotide sequence ID" value="NZ_FZPH01000003.1"/>
</dbReference>
<dbReference type="AlphaFoldDB" id="A0A239KPE0"/>
<proteinExistence type="predicted"/>